<feature type="compositionally biased region" description="Low complexity" evidence="1">
    <location>
        <begin position="283"/>
        <end position="296"/>
    </location>
</feature>
<accession>A0A0G2UPG3</accession>
<dbReference type="Pfam" id="PF17582">
    <property type="entry name" value="UL20"/>
    <property type="match status" value="1"/>
</dbReference>
<feature type="transmembrane region" description="Helical" evidence="2">
    <location>
        <begin position="218"/>
        <end position="244"/>
    </location>
</feature>
<feature type="region of interest" description="Disordered" evidence="1">
    <location>
        <begin position="270"/>
        <end position="296"/>
    </location>
</feature>
<proteinExistence type="predicted"/>
<keyword evidence="2" id="KW-1133">Transmembrane helix</keyword>
<keyword evidence="2" id="KW-0472">Membrane</keyword>
<protein>
    <submittedName>
        <fullName evidence="3">Membrane protein UL20</fullName>
    </submittedName>
</protein>
<keyword evidence="4" id="KW-1185">Reference proteome</keyword>
<dbReference type="GeneID" id="80527775"/>
<organism evidence="3 4">
    <name type="scientific">Mandrillus leucophaeus cytomegalovirus</name>
    <dbReference type="NCBI Taxonomy" id="1654930"/>
    <lineage>
        <taxon>Viruses</taxon>
        <taxon>Duplodnaviria</taxon>
        <taxon>Heunggongvirae</taxon>
        <taxon>Peploviricota</taxon>
        <taxon>Herviviricetes</taxon>
        <taxon>Herpesvirales</taxon>
        <taxon>Orthoherpesviridae</taxon>
        <taxon>Betaherpesvirinae</taxon>
        <taxon>Cytomegalovirus</taxon>
        <taxon>Cytomegalovirus mandrillinebeta1</taxon>
        <taxon>Mandrilline betaherpesvirus 1</taxon>
    </lineage>
</organism>
<keyword evidence="2" id="KW-0812">Transmembrane</keyword>
<sequence>MSRTWLALLTLWALTVPACRTSYVYVSVLTSSYGPTWTAIGEVNVTNTSELSTTHRFIPGNITNCENVSPVDNGNGSVSQLPAECLRRVSGYLGTIWILKCNESRTKIENFWYRGEGYDHSQNCTSPLVNYLQTMYSIWKNRTDANKFTQKQLTALEVRCLVPETYSINDTIKHYNDSSLSREHQQLYRQRYPENHTCSLTEALILDELQRFAAISKMLMVMIEGLSFIMIAMFSTIVLVKFYYCNKTPCSCMLPRNPRRNTCEDIVIESKAEQPESGEDTAPSSPTEPESTETTPIMSASYKPYTQKPPDVPPKPTTFPTDATMPTWKPVIPPKPKPTSLAFQFPAPKPETTNPAKAINSPKVFTFNEQDIQKHKEETTKKRKVIYPSHQPATPADSVLTPLLPPPPGIAPPRRIGSGSPRVPMMIPWDNTRSPSPTLISSWAQRNQSLPSELDPWELKANRWL</sequence>
<dbReference type="InterPro" id="IPR035142">
    <property type="entry name" value="UL20"/>
</dbReference>
<dbReference type="KEGG" id="vg:80527775"/>
<reference evidence="3 4" key="2">
    <citation type="journal article" date="2015" name="Genome Announc.">
        <title>Complete Genome Sequences of Mandrillus leucophaeus and Papio ursinus Cytomegaloviruses.</title>
        <authorList>
            <person name="Blewett E.L."/>
            <person name="Sherrod C.J."/>
            <person name="Texier J.R."/>
            <person name="Conrad T.M."/>
            <person name="Dittmer D.P."/>
        </authorList>
    </citation>
    <scope>NUCLEOTIDE SEQUENCE [LARGE SCALE GENOMIC DNA]</scope>
    <source>
        <strain evidence="3">OCOM6-2</strain>
    </source>
</reference>
<reference evidence="3 4" key="1">
    <citation type="journal article" date="2003" name="Arch. Virol.">
        <title>Isolation of cytomegalovirus and foamy virus from the drill monkey (Mandrillus leucophaeus) and prevalence of antibodies to these viruses amongst wild-born and captive-bred individuals.</title>
        <authorList>
            <person name="Blewett E.L."/>
            <person name="Lewis J."/>
            <person name="Gadsby E.L."/>
            <person name="Neubauer S.R."/>
            <person name="Eberle R."/>
        </authorList>
    </citation>
    <scope>NUCLEOTIDE SEQUENCE [LARGE SCALE GENOMIC DNA]</scope>
    <source>
        <strain evidence="3">OCOM6-2</strain>
    </source>
</reference>
<evidence type="ECO:0000313" key="3">
    <source>
        <dbReference type="EMBL" id="AKI29796.1"/>
    </source>
</evidence>
<gene>
    <name evidence="3" type="primary">UL20</name>
</gene>
<evidence type="ECO:0000313" key="4">
    <source>
        <dbReference type="Proteomes" id="UP000114976"/>
    </source>
</evidence>
<feature type="region of interest" description="Disordered" evidence="1">
    <location>
        <begin position="376"/>
        <end position="431"/>
    </location>
</feature>
<name>A0A0G2UPG3_9BETA</name>
<dbReference type="RefSeq" id="YP_010790402.1">
    <property type="nucleotide sequence ID" value="NC_075417.1"/>
</dbReference>
<evidence type="ECO:0000256" key="1">
    <source>
        <dbReference type="SAM" id="MobiDB-lite"/>
    </source>
</evidence>
<dbReference type="EMBL" id="KR297253">
    <property type="protein sequence ID" value="AKI29796.1"/>
    <property type="molecule type" value="Genomic_DNA"/>
</dbReference>
<dbReference type="Proteomes" id="UP000114976">
    <property type="component" value="Segment"/>
</dbReference>
<evidence type="ECO:0000256" key="2">
    <source>
        <dbReference type="SAM" id="Phobius"/>
    </source>
</evidence>